<name>A0ABZ0EU54_9BURK</name>
<gene>
    <name evidence="2" type="ORF">RW095_28755</name>
</gene>
<organism evidence="2 3">
    <name type="scientific">Paraburkholderia kirstenboschensis</name>
    <dbReference type="NCBI Taxonomy" id="1245436"/>
    <lineage>
        <taxon>Bacteria</taxon>
        <taxon>Pseudomonadati</taxon>
        <taxon>Pseudomonadota</taxon>
        <taxon>Betaproteobacteria</taxon>
        <taxon>Burkholderiales</taxon>
        <taxon>Burkholderiaceae</taxon>
        <taxon>Paraburkholderia</taxon>
    </lineage>
</organism>
<dbReference type="Proteomes" id="UP001302652">
    <property type="component" value="Chromosome 1"/>
</dbReference>
<keyword evidence="1" id="KW-0812">Transmembrane</keyword>
<keyword evidence="3" id="KW-1185">Reference proteome</keyword>
<evidence type="ECO:0000313" key="3">
    <source>
        <dbReference type="Proteomes" id="UP001302652"/>
    </source>
</evidence>
<evidence type="ECO:0000256" key="1">
    <source>
        <dbReference type="SAM" id="Phobius"/>
    </source>
</evidence>
<feature type="transmembrane region" description="Helical" evidence="1">
    <location>
        <begin position="112"/>
        <end position="136"/>
    </location>
</feature>
<keyword evidence="1" id="KW-1133">Transmembrane helix</keyword>
<protein>
    <recommendedName>
        <fullName evidence="4">Transmembrane protein</fullName>
    </recommendedName>
</protein>
<evidence type="ECO:0008006" key="4">
    <source>
        <dbReference type="Google" id="ProtNLM"/>
    </source>
</evidence>
<dbReference type="EMBL" id="CP136513">
    <property type="protein sequence ID" value="WOD20189.1"/>
    <property type="molecule type" value="Genomic_DNA"/>
</dbReference>
<reference evidence="2 3" key="1">
    <citation type="submission" date="2023-10" db="EMBL/GenBank/DDBJ databases">
        <title>Surface-active antibiotics is a multifunctional adaptation for post-fire microbes.</title>
        <authorList>
            <person name="Liu M.D."/>
            <person name="Du Y."/>
            <person name="Koupaei S.K."/>
            <person name="Kim N.R."/>
            <person name="Zhang W."/>
            <person name="Traxler M.F."/>
        </authorList>
    </citation>
    <scope>NUCLEOTIDE SEQUENCE [LARGE SCALE GENOMIC DNA]</scope>
    <source>
        <strain evidence="2 3">F3</strain>
    </source>
</reference>
<keyword evidence="1" id="KW-0472">Membrane</keyword>
<evidence type="ECO:0000313" key="2">
    <source>
        <dbReference type="EMBL" id="WOD20189.1"/>
    </source>
</evidence>
<proteinExistence type="predicted"/>
<accession>A0ABZ0EU54</accession>
<dbReference type="RefSeq" id="WP_317022149.1">
    <property type="nucleotide sequence ID" value="NZ_CP136513.1"/>
</dbReference>
<sequence length="145" mass="15594">MRARRMAGTSIAAARRRGSCEQAIRLQEIDANGGEAYAKFFAAQNPEAPLTPFCHRYLFEKDQARANDERGFAMKSLAQMESTSHGAQVAASASRDAANAAHTSATAARRSAFWTMIAAIASALGVAVNAALNLGWLDWARHLAR</sequence>